<accession>A0ABT0JHQ6</accession>
<evidence type="ECO:0000313" key="5">
    <source>
        <dbReference type="EMBL" id="MCK9815382.1"/>
    </source>
</evidence>
<evidence type="ECO:0000256" key="1">
    <source>
        <dbReference type="ARBA" id="ARBA00023015"/>
    </source>
</evidence>
<proteinExistence type="predicted"/>
<dbReference type="Proteomes" id="UP001155163">
    <property type="component" value="Unassembled WGS sequence"/>
</dbReference>
<dbReference type="InterPro" id="IPR010744">
    <property type="entry name" value="Phage_CI_N"/>
</dbReference>
<evidence type="ECO:0000256" key="3">
    <source>
        <dbReference type="ARBA" id="ARBA00023163"/>
    </source>
</evidence>
<keyword evidence="3" id="KW-0804">Transcription</keyword>
<dbReference type="CDD" id="cd00093">
    <property type="entry name" value="HTH_XRE"/>
    <property type="match status" value="1"/>
</dbReference>
<protein>
    <submittedName>
        <fullName evidence="5">Helix-turn-helix transcriptional regulator</fullName>
    </submittedName>
</protein>
<dbReference type="EMBL" id="JALQCX010000026">
    <property type="protein sequence ID" value="MCK9815382.1"/>
    <property type="molecule type" value="Genomic_DNA"/>
</dbReference>
<dbReference type="PANTHER" id="PTHR40661:SF3">
    <property type="entry name" value="FELS-1 PROPHAGE TRANSCRIPTIONAL REGULATOR"/>
    <property type="match status" value="1"/>
</dbReference>
<dbReference type="InterPro" id="IPR015927">
    <property type="entry name" value="Peptidase_S24_S26A/B/C"/>
</dbReference>
<dbReference type="Gene3D" id="2.10.109.10">
    <property type="entry name" value="Umud Fragment, subunit A"/>
    <property type="match status" value="1"/>
</dbReference>
<evidence type="ECO:0000256" key="2">
    <source>
        <dbReference type="ARBA" id="ARBA00023125"/>
    </source>
</evidence>
<dbReference type="Pfam" id="PF00717">
    <property type="entry name" value="Peptidase_S24"/>
    <property type="match status" value="1"/>
</dbReference>
<gene>
    <name evidence="5" type="ORF">M1B35_14900</name>
</gene>
<dbReference type="PANTHER" id="PTHR40661">
    <property type="match status" value="1"/>
</dbReference>
<dbReference type="InterPro" id="IPR036286">
    <property type="entry name" value="LexA/Signal_pep-like_sf"/>
</dbReference>
<dbReference type="CDD" id="cd06529">
    <property type="entry name" value="S24_LexA-like"/>
    <property type="match status" value="1"/>
</dbReference>
<evidence type="ECO:0000259" key="4">
    <source>
        <dbReference type="PROSITE" id="PS50943"/>
    </source>
</evidence>
<dbReference type="Gene3D" id="1.10.260.40">
    <property type="entry name" value="lambda repressor-like DNA-binding domains"/>
    <property type="match status" value="1"/>
</dbReference>
<evidence type="ECO:0000313" key="6">
    <source>
        <dbReference type="Proteomes" id="UP001155163"/>
    </source>
</evidence>
<name>A0ABT0JHQ6_9PSED</name>
<organism evidence="5 6">
    <name type="scientific">Pseudomonas morbosilactucae</name>
    <dbReference type="NCBI Taxonomy" id="2938197"/>
    <lineage>
        <taxon>Bacteria</taxon>
        <taxon>Pseudomonadati</taxon>
        <taxon>Pseudomonadota</taxon>
        <taxon>Gammaproteobacteria</taxon>
        <taxon>Pseudomonadales</taxon>
        <taxon>Pseudomonadaceae</taxon>
        <taxon>Pseudomonas</taxon>
    </lineage>
</organism>
<dbReference type="RefSeq" id="WP_185039265.1">
    <property type="nucleotide sequence ID" value="NZ_JALQCX010000026.1"/>
</dbReference>
<dbReference type="Pfam" id="PF07022">
    <property type="entry name" value="Phage_CI_repr"/>
    <property type="match status" value="1"/>
</dbReference>
<keyword evidence="6" id="KW-1185">Reference proteome</keyword>
<dbReference type="PROSITE" id="PS50943">
    <property type="entry name" value="HTH_CROC1"/>
    <property type="match status" value="1"/>
</dbReference>
<keyword evidence="2" id="KW-0238">DNA-binding</keyword>
<comment type="caution">
    <text evidence="5">The sequence shown here is derived from an EMBL/GenBank/DDBJ whole genome shotgun (WGS) entry which is preliminary data.</text>
</comment>
<sequence>MPVTQIPVDEFVDRLKKICGLAGNASALAKKAGISNSGLSRYLGGGDPSRKVLVSLALAAGVNLNWLATGEGPMEKSNEAARPGSLTMLPFLGALESPNDEVIPGRKKNLTSQAFCRYWLGSHGLDSKALAAMHIRGDSMSPTIRDEDLVLIDVTTKDIQDDKIYVIQDASSLLVRRLQLEPGGRVRALCDNPTHREFEVPREALEIVGRVVWRGALL</sequence>
<reference evidence="5 6" key="1">
    <citation type="journal article" date="2022" name="Int. J. Syst. Evol. Microbiol.">
        <title>Pseudomonas aegrilactucae sp. nov. and Pseudomonas morbosilactucae sp. nov., pathogens causing bacterial rot of lettuce in Japan.</title>
        <authorList>
            <person name="Sawada H."/>
            <person name="Fujikawa T."/>
            <person name="Satou M."/>
        </authorList>
    </citation>
    <scope>NUCLEOTIDE SEQUENCE [LARGE SCALE GENOMIC DNA]</scope>
    <source>
        <strain evidence="5 6">MAFF 302046</strain>
    </source>
</reference>
<dbReference type="SUPFAM" id="SSF47413">
    <property type="entry name" value="lambda repressor-like DNA-binding domains"/>
    <property type="match status" value="1"/>
</dbReference>
<feature type="domain" description="HTH cro/C1-type" evidence="4">
    <location>
        <begin position="26"/>
        <end position="67"/>
    </location>
</feature>
<dbReference type="InterPro" id="IPR039418">
    <property type="entry name" value="LexA-like"/>
</dbReference>
<keyword evidence="1" id="KW-0805">Transcription regulation</keyword>
<dbReference type="InterPro" id="IPR010982">
    <property type="entry name" value="Lambda_DNA-bd_dom_sf"/>
</dbReference>
<dbReference type="InterPro" id="IPR001387">
    <property type="entry name" value="Cro/C1-type_HTH"/>
</dbReference>
<dbReference type="SUPFAM" id="SSF51306">
    <property type="entry name" value="LexA/Signal peptidase"/>
    <property type="match status" value="1"/>
</dbReference>
<reference evidence="5 6" key="2">
    <citation type="journal article" date="2023" name="Plant Pathol.">
        <title>Dismantling and reorganizing Pseudomonas marginalis sensu#lato.</title>
        <authorList>
            <person name="Sawada H."/>
            <person name="Fujikawa T."/>
            <person name="Satou M."/>
        </authorList>
    </citation>
    <scope>NUCLEOTIDE SEQUENCE [LARGE SCALE GENOMIC DNA]</scope>
    <source>
        <strain evidence="5 6">MAFF 302046</strain>
    </source>
</reference>